<feature type="region of interest" description="Disordered" evidence="1">
    <location>
        <begin position="1"/>
        <end position="78"/>
    </location>
</feature>
<reference evidence="2 3" key="1">
    <citation type="submission" date="2016-05" db="EMBL/GenBank/DDBJ databases">
        <title>A degradative enzymes factory behind the ericoid mycorrhizal symbiosis.</title>
        <authorList>
            <consortium name="DOE Joint Genome Institute"/>
            <person name="Martino E."/>
            <person name="Morin E."/>
            <person name="Grelet G."/>
            <person name="Kuo A."/>
            <person name="Kohler A."/>
            <person name="Daghino S."/>
            <person name="Barry K."/>
            <person name="Choi C."/>
            <person name="Cichocki N."/>
            <person name="Clum A."/>
            <person name="Copeland A."/>
            <person name="Hainaut M."/>
            <person name="Haridas S."/>
            <person name="Labutti K."/>
            <person name="Lindquist E."/>
            <person name="Lipzen A."/>
            <person name="Khouja H.-R."/>
            <person name="Murat C."/>
            <person name="Ohm R."/>
            <person name="Olson A."/>
            <person name="Spatafora J."/>
            <person name="Veneault-Fourrey C."/>
            <person name="Henrissat B."/>
            <person name="Grigoriev I."/>
            <person name="Martin F."/>
            <person name="Perotto S."/>
        </authorList>
    </citation>
    <scope>NUCLEOTIDE SEQUENCE [LARGE SCALE GENOMIC DNA]</scope>
    <source>
        <strain evidence="2 3">UAMH 7357</strain>
    </source>
</reference>
<organism evidence="2 3">
    <name type="scientific">Hyaloscypha hepaticicola</name>
    <dbReference type="NCBI Taxonomy" id="2082293"/>
    <lineage>
        <taxon>Eukaryota</taxon>
        <taxon>Fungi</taxon>
        <taxon>Dikarya</taxon>
        <taxon>Ascomycota</taxon>
        <taxon>Pezizomycotina</taxon>
        <taxon>Leotiomycetes</taxon>
        <taxon>Helotiales</taxon>
        <taxon>Hyaloscyphaceae</taxon>
        <taxon>Hyaloscypha</taxon>
    </lineage>
</organism>
<dbReference type="Proteomes" id="UP000235672">
    <property type="component" value="Unassembled WGS sequence"/>
</dbReference>
<gene>
    <name evidence="2" type="ORF">NA56DRAFT_697488</name>
</gene>
<feature type="compositionally biased region" description="Polar residues" evidence="1">
    <location>
        <begin position="55"/>
        <end position="64"/>
    </location>
</feature>
<name>A0A2J6QM04_9HELO</name>
<proteinExistence type="predicted"/>
<feature type="compositionally biased region" description="Basic and acidic residues" evidence="1">
    <location>
        <begin position="32"/>
        <end position="42"/>
    </location>
</feature>
<evidence type="ECO:0000313" key="3">
    <source>
        <dbReference type="Proteomes" id="UP000235672"/>
    </source>
</evidence>
<keyword evidence="3" id="KW-1185">Reference proteome</keyword>
<dbReference type="EMBL" id="KZ613466">
    <property type="protein sequence ID" value="PMD27308.1"/>
    <property type="molecule type" value="Genomic_DNA"/>
</dbReference>
<sequence length="203" mass="22332">MENAEKRKAQHAQPILLCRQSKRPPRKKGRRRMEAGEDEGRKENRRRGAGGAWTTDVSRQSTRGSEVGERRANQPTTVQAQLIHNDESQEESLAGKKAQRHVGLAIGCGSTGCKQQTLQPPKRHGTTPHQSPDGAVAHQPNHDWPLRHGYQRLKLPSRTLVQLSCKATLETASSAVLPLGSRISNMTDGKDPGEQPGLLIARI</sequence>
<feature type="region of interest" description="Disordered" evidence="1">
    <location>
        <begin position="114"/>
        <end position="143"/>
    </location>
</feature>
<feature type="compositionally biased region" description="Basic residues" evidence="1">
    <location>
        <begin position="20"/>
        <end position="31"/>
    </location>
</feature>
<protein>
    <submittedName>
        <fullName evidence="2">Uncharacterized protein</fullName>
    </submittedName>
</protein>
<evidence type="ECO:0000256" key="1">
    <source>
        <dbReference type="SAM" id="MobiDB-lite"/>
    </source>
</evidence>
<dbReference type="AlphaFoldDB" id="A0A2J6QM04"/>
<accession>A0A2J6QM04</accession>
<evidence type="ECO:0000313" key="2">
    <source>
        <dbReference type="EMBL" id="PMD27308.1"/>
    </source>
</evidence>